<dbReference type="EMBL" id="LNIX01000005">
    <property type="protein sequence ID" value="OXA54474.1"/>
    <property type="molecule type" value="Genomic_DNA"/>
</dbReference>
<proteinExistence type="predicted"/>
<reference evidence="7 8" key="1">
    <citation type="submission" date="2015-12" db="EMBL/GenBank/DDBJ databases">
        <title>The genome of Folsomia candida.</title>
        <authorList>
            <person name="Faddeeva A."/>
            <person name="Derks M.F."/>
            <person name="Anvar Y."/>
            <person name="Smit S."/>
            <person name="Van Straalen N."/>
            <person name="Roelofs D."/>
        </authorList>
    </citation>
    <scope>NUCLEOTIDE SEQUENCE [LARGE SCALE GENOMIC DNA]</scope>
    <source>
        <strain evidence="7 8">VU population</strain>
        <tissue evidence="7">Whole body</tissue>
    </source>
</reference>
<organism evidence="7 8">
    <name type="scientific">Folsomia candida</name>
    <name type="common">Springtail</name>
    <dbReference type="NCBI Taxonomy" id="158441"/>
    <lineage>
        <taxon>Eukaryota</taxon>
        <taxon>Metazoa</taxon>
        <taxon>Ecdysozoa</taxon>
        <taxon>Arthropoda</taxon>
        <taxon>Hexapoda</taxon>
        <taxon>Collembola</taxon>
        <taxon>Entomobryomorpha</taxon>
        <taxon>Isotomoidea</taxon>
        <taxon>Isotomidae</taxon>
        <taxon>Proisotominae</taxon>
        <taxon>Folsomia</taxon>
    </lineage>
</organism>
<feature type="region of interest" description="Disordered" evidence="6">
    <location>
        <begin position="706"/>
        <end position="816"/>
    </location>
</feature>
<evidence type="ECO:0000256" key="4">
    <source>
        <dbReference type="ARBA" id="ARBA00022833"/>
    </source>
</evidence>
<dbReference type="AlphaFoldDB" id="A0A226EBE0"/>
<evidence type="ECO:0000256" key="2">
    <source>
        <dbReference type="ARBA" id="ARBA00022723"/>
    </source>
</evidence>
<name>A0A226EBE0_FOLCA</name>
<evidence type="ECO:0000256" key="3">
    <source>
        <dbReference type="ARBA" id="ARBA00022771"/>
    </source>
</evidence>
<feature type="compositionally biased region" description="Acidic residues" evidence="6">
    <location>
        <begin position="741"/>
        <end position="759"/>
    </location>
</feature>
<protein>
    <recommendedName>
        <fullName evidence="9">HAT C-terminal dimerisation domain-containing protein</fullName>
    </recommendedName>
</protein>
<keyword evidence="5" id="KW-0539">Nucleus</keyword>
<keyword evidence="8" id="KW-1185">Reference proteome</keyword>
<comment type="subcellular location">
    <subcellularLocation>
        <location evidence="1">Nucleus</location>
    </subcellularLocation>
</comment>
<sequence>MEESSTSQSPQTSPSDETVETRTLRDLFLKEGSQEAKCRIWDQILKTTQGATTGLHVHLRTKHKIFIKKRTELGDKNTENSDLTPRSKQRKISEGLPTQDDKSMEAVLSRLTALDGLPFAVFTTSLDLRDLLTNGGYLDVPKTPQIIRNTVIQHTVKIRGHVISEIRKLENLGKKFSITFDEWTSKRNRRLVRIHGGAPAEKCLDLVSGRLKEFGLSLNTDIICICTDGASVMTKVGNISPTLQQMCFAHAIQLGVMDVLYSKPKPTNEKRSDINIDIPDVDEDEGLDMDLLTVELEVCEADEDTPKDLVDQFRSIIDKVRRVVKIFRKSPKKNDEVLQKHTLVDIGKELQLQLDSRTRWSSLFDMIKRFVTLKVSILKSLIDIDSEMSFSEQEWATLSSLASVLEPVKLTVEALCRRDTNLHTADAMLQFMITKLENQNSTMSTELVTVLTRRIKQRRTNFSGILNIRDLIQRLHAIGHDDSPDEDDEDPLSNLTSQRIKHNQKTALEIELQEAIQKAISSAHSEKSQVKQNLLSTIKKELALFQHGGTRGVHLQIVYDSLLTIRPTSVEAERAFSSAGILAQSGMLKNMCRKVWPEKHSVVALCLLWVYVGVAEERREFNPVIFVSAVDTRLAGVFKVAVASEERENSEQIINLWNAILHLSPKTSKYPVTSALLRETYPNLDLHLAPVRVVYKADKFFGTMARRNEREQGTDDTLPEVETSTRNGSLSLTTKKKVAELEDMSESDAESGPQDDPEVQDARGSVPTPSNPGVLLFVTDPNVSIRMNPPLFPSDPDACRGPPTEGRKKPEKTDDLRGAAHKLRNEKIAIFETPPPLPSFNQ</sequence>
<evidence type="ECO:0000313" key="8">
    <source>
        <dbReference type="Proteomes" id="UP000198287"/>
    </source>
</evidence>
<evidence type="ECO:0000256" key="1">
    <source>
        <dbReference type="ARBA" id="ARBA00004123"/>
    </source>
</evidence>
<dbReference type="SUPFAM" id="SSF53098">
    <property type="entry name" value="Ribonuclease H-like"/>
    <property type="match status" value="1"/>
</dbReference>
<evidence type="ECO:0000313" key="7">
    <source>
        <dbReference type="EMBL" id="OXA54474.1"/>
    </source>
</evidence>
<feature type="region of interest" description="Disordered" evidence="6">
    <location>
        <begin position="1"/>
        <end position="22"/>
    </location>
</feature>
<dbReference type="OrthoDB" id="8964250at2759"/>
<keyword evidence="4" id="KW-0862">Zinc</keyword>
<dbReference type="PANTHER" id="PTHR46481:SF10">
    <property type="entry name" value="ZINC FINGER BED DOMAIN-CONTAINING PROTEIN 39"/>
    <property type="match status" value="1"/>
</dbReference>
<dbReference type="InterPro" id="IPR012337">
    <property type="entry name" value="RNaseH-like_sf"/>
</dbReference>
<evidence type="ECO:0008006" key="9">
    <source>
        <dbReference type="Google" id="ProtNLM"/>
    </source>
</evidence>
<dbReference type="InterPro" id="IPR052035">
    <property type="entry name" value="ZnF_BED_domain_contain"/>
</dbReference>
<feature type="region of interest" description="Disordered" evidence="6">
    <location>
        <begin position="75"/>
        <end position="100"/>
    </location>
</feature>
<keyword evidence="3" id="KW-0863">Zinc-finger</keyword>
<accession>A0A226EBE0</accession>
<feature type="compositionally biased region" description="Basic and acidic residues" evidence="6">
    <location>
        <begin position="805"/>
        <end position="816"/>
    </location>
</feature>
<dbReference type="PANTHER" id="PTHR46481">
    <property type="entry name" value="ZINC FINGER BED DOMAIN-CONTAINING PROTEIN 4"/>
    <property type="match status" value="1"/>
</dbReference>
<keyword evidence="2" id="KW-0479">Metal-binding</keyword>
<gene>
    <name evidence="7" type="ORF">Fcan01_11805</name>
</gene>
<dbReference type="Proteomes" id="UP000198287">
    <property type="component" value="Unassembled WGS sequence"/>
</dbReference>
<comment type="caution">
    <text evidence="7">The sequence shown here is derived from an EMBL/GenBank/DDBJ whole genome shotgun (WGS) entry which is preliminary data.</text>
</comment>
<feature type="compositionally biased region" description="Low complexity" evidence="6">
    <location>
        <begin position="1"/>
        <end position="15"/>
    </location>
</feature>
<dbReference type="GO" id="GO:0008270">
    <property type="term" value="F:zinc ion binding"/>
    <property type="evidence" value="ECO:0007669"/>
    <property type="project" value="UniProtKB-KW"/>
</dbReference>
<dbReference type="GO" id="GO:0005634">
    <property type="term" value="C:nucleus"/>
    <property type="evidence" value="ECO:0007669"/>
    <property type="project" value="UniProtKB-SubCell"/>
</dbReference>
<evidence type="ECO:0000256" key="5">
    <source>
        <dbReference type="ARBA" id="ARBA00023242"/>
    </source>
</evidence>
<feature type="compositionally biased region" description="Polar residues" evidence="6">
    <location>
        <begin position="722"/>
        <end position="733"/>
    </location>
</feature>
<evidence type="ECO:0000256" key="6">
    <source>
        <dbReference type="SAM" id="MobiDB-lite"/>
    </source>
</evidence>